<dbReference type="AlphaFoldDB" id="A0A0E9X075"/>
<evidence type="ECO:0000313" key="1">
    <source>
        <dbReference type="EMBL" id="JAH95841.1"/>
    </source>
</evidence>
<protein>
    <submittedName>
        <fullName evidence="1">Uncharacterized protein</fullName>
    </submittedName>
</protein>
<name>A0A0E9X075_ANGAN</name>
<reference evidence="1" key="2">
    <citation type="journal article" date="2015" name="Fish Shellfish Immunol.">
        <title>Early steps in the European eel (Anguilla anguilla)-Vibrio vulnificus interaction in the gills: Role of the RtxA13 toxin.</title>
        <authorList>
            <person name="Callol A."/>
            <person name="Pajuelo D."/>
            <person name="Ebbesson L."/>
            <person name="Teles M."/>
            <person name="MacKenzie S."/>
            <person name="Amaro C."/>
        </authorList>
    </citation>
    <scope>NUCLEOTIDE SEQUENCE</scope>
</reference>
<reference evidence="1" key="1">
    <citation type="submission" date="2014-11" db="EMBL/GenBank/DDBJ databases">
        <authorList>
            <person name="Amaro Gonzalez C."/>
        </authorList>
    </citation>
    <scope>NUCLEOTIDE SEQUENCE</scope>
</reference>
<dbReference type="EMBL" id="GBXM01012736">
    <property type="protein sequence ID" value="JAH95841.1"/>
    <property type="molecule type" value="Transcribed_RNA"/>
</dbReference>
<organism evidence="1">
    <name type="scientific">Anguilla anguilla</name>
    <name type="common">European freshwater eel</name>
    <name type="synonym">Muraena anguilla</name>
    <dbReference type="NCBI Taxonomy" id="7936"/>
    <lineage>
        <taxon>Eukaryota</taxon>
        <taxon>Metazoa</taxon>
        <taxon>Chordata</taxon>
        <taxon>Craniata</taxon>
        <taxon>Vertebrata</taxon>
        <taxon>Euteleostomi</taxon>
        <taxon>Actinopterygii</taxon>
        <taxon>Neopterygii</taxon>
        <taxon>Teleostei</taxon>
        <taxon>Anguilliformes</taxon>
        <taxon>Anguillidae</taxon>
        <taxon>Anguilla</taxon>
    </lineage>
</organism>
<sequence length="113" mass="12812">MSFMLTATAEYNVIIKYCQSCKGPSSDRRFAKQRNNFRTLRRGVASGANYPILRTSDAGARRCARSNSSNSRLASFRRLRRVASCSSSRREFSVGTELESLPSHQLKKNTWQI</sequence>
<proteinExistence type="predicted"/>
<accession>A0A0E9X075</accession>